<keyword evidence="2" id="KW-1133">Transmembrane helix</keyword>
<keyword evidence="2" id="KW-0812">Transmembrane</keyword>
<dbReference type="Proteomes" id="UP001176806">
    <property type="component" value="Unassembled WGS sequence"/>
</dbReference>
<feature type="transmembrane region" description="Helical" evidence="2">
    <location>
        <begin position="6"/>
        <end position="24"/>
    </location>
</feature>
<feature type="transmembrane region" description="Helical" evidence="2">
    <location>
        <begin position="267"/>
        <end position="283"/>
    </location>
</feature>
<feature type="transmembrane region" description="Helical" evidence="2">
    <location>
        <begin position="344"/>
        <end position="364"/>
    </location>
</feature>
<protein>
    <submittedName>
        <fullName evidence="3">DUF2339 domain-containing protein</fullName>
    </submittedName>
</protein>
<feature type="transmembrane region" description="Helical" evidence="2">
    <location>
        <begin position="585"/>
        <end position="605"/>
    </location>
</feature>
<keyword evidence="1" id="KW-0175">Coiled coil</keyword>
<feature type="transmembrane region" description="Helical" evidence="2">
    <location>
        <begin position="403"/>
        <end position="421"/>
    </location>
</feature>
<organism evidence="3 4">
    <name type="scientific">Flavivirga jejuensis</name>
    <dbReference type="NCBI Taxonomy" id="870487"/>
    <lineage>
        <taxon>Bacteria</taxon>
        <taxon>Pseudomonadati</taxon>
        <taxon>Bacteroidota</taxon>
        <taxon>Flavobacteriia</taxon>
        <taxon>Flavobacteriales</taxon>
        <taxon>Flavobacteriaceae</taxon>
        <taxon>Flavivirga</taxon>
    </lineage>
</organism>
<feature type="transmembrane region" description="Helical" evidence="2">
    <location>
        <begin position="794"/>
        <end position="811"/>
    </location>
</feature>
<sequence>MNYLLLFVILIILIVLLNKINSSFHKLNENNKRLNENIKILNNKINGLTNGSISAKKETESPVTMPPPIIKEALPIPEVKKPPLETPISKPVIDEEKSKPLPEPIKADAIKTFTVQKEERIEDVIKKAKALKPPKKSVWEQFKEKNPDLEKFIGENLINKLGVLILVLGISYFVKYAIDKDWINEPARVGIGVLCGSLVMLIANKLRKKYAAFSSVLVAGAIAIFYFTIAIAFHEYQLFNQQIAFAIMVIITLFSCLVSLSYNRIELAVLSLIGGFAVPFMVSTGSGNYVVLFTYIIILNIGITILAFYKKWHLVNTLAFIFTVLLFGAWFVKDTNSETPHYMGALLFAFAFYVIFTLANIINNVKTKAIFSKTQLTLLAVNTFFFFAVGMVVLNNYHPELKGLFTAGLAILNLFFAWFLYKTFKLDKIAVYMLIGLTLTFITLAVPLQFEGNYITLFWAAEAVLLMWLAKKSSISSYRFVSVIVHVLSIFSLVIDWTQKYNDEAILNIVANPIFITGAFVVTSLFLVYFLLKKETVRLPFWKLVMDTGKYRKCILIAGILLLYIVGFIETFFQAIYHIENWSSALSLPALYHLLFTAVVAFIFFRRKTVLYTQVANIIACGNIILFAMFFLGFVFEEHSDFIAAISNYQTAFYLHYIMFALTLFFGFIIYQSNKKRPVFNIFNKKIVIWIAAFLLIFIASSEVLLHGLKLLTDPIDLQDTQNALPYEDIALAKRKIIKTSFPVLWGILAFMFLVFGIKKQIKSVRIIALVLLGITIIKLFVYDINNISETGKIISFILLGVLILIISFVYQKIKFLVIDDTKEQINNETD</sequence>
<feature type="transmembrane region" description="Helical" evidence="2">
    <location>
        <begin position="765"/>
        <end position="782"/>
    </location>
</feature>
<feature type="transmembrane region" description="Helical" evidence="2">
    <location>
        <begin position="687"/>
        <end position="709"/>
    </location>
</feature>
<proteinExistence type="predicted"/>
<feature type="transmembrane region" description="Helical" evidence="2">
    <location>
        <begin position="737"/>
        <end position="758"/>
    </location>
</feature>
<feature type="transmembrane region" description="Helical" evidence="2">
    <location>
        <begin position="289"/>
        <end position="309"/>
    </location>
</feature>
<feature type="transmembrane region" description="Helical" evidence="2">
    <location>
        <begin position="553"/>
        <end position="579"/>
    </location>
</feature>
<feature type="transmembrane region" description="Helical" evidence="2">
    <location>
        <begin position="430"/>
        <end position="448"/>
    </location>
</feature>
<feature type="transmembrane region" description="Helical" evidence="2">
    <location>
        <begin position="210"/>
        <end position="233"/>
    </location>
</feature>
<dbReference type="PANTHER" id="PTHR38434">
    <property type="entry name" value="BLL2549 PROTEIN"/>
    <property type="match status" value="1"/>
</dbReference>
<gene>
    <name evidence="3" type="ORF">Q4Q40_14480</name>
</gene>
<reference evidence="3" key="1">
    <citation type="submission" date="2023-07" db="EMBL/GenBank/DDBJ databases">
        <title>Two novel species in the genus Flavivirga.</title>
        <authorList>
            <person name="Kwon K."/>
        </authorList>
    </citation>
    <scope>NUCLEOTIDE SEQUENCE</scope>
    <source>
        <strain evidence="3">KACC 14158</strain>
    </source>
</reference>
<name>A0ABT8WQX5_9FLAO</name>
<accession>A0ABT8WQX5</accession>
<feature type="coiled-coil region" evidence="1">
    <location>
        <begin position="17"/>
        <end position="51"/>
    </location>
</feature>
<dbReference type="Pfam" id="PF10101">
    <property type="entry name" value="DUF2339"/>
    <property type="match status" value="1"/>
</dbReference>
<feature type="transmembrane region" description="Helical" evidence="2">
    <location>
        <begin position="617"/>
        <end position="636"/>
    </location>
</feature>
<feature type="transmembrane region" description="Helical" evidence="2">
    <location>
        <begin position="157"/>
        <end position="174"/>
    </location>
</feature>
<dbReference type="InterPro" id="IPR036259">
    <property type="entry name" value="MFS_trans_sf"/>
</dbReference>
<dbReference type="RefSeq" id="WP_303302596.1">
    <property type="nucleotide sequence ID" value="NZ_BAABDA010000055.1"/>
</dbReference>
<feature type="transmembrane region" description="Helical" evidence="2">
    <location>
        <begin position="651"/>
        <end position="671"/>
    </location>
</feature>
<keyword evidence="4" id="KW-1185">Reference proteome</keyword>
<feature type="transmembrane region" description="Helical" evidence="2">
    <location>
        <begin position="454"/>
        <end position="470"/>
    </location>
</feature>
<feature type="transmembrane region" description="Helical" evidence="2">
    <location>
        <begin position="239"/>
        <end position="260"/>
    </location>
</feature>
<dbReference type="PANTHER" id="PTHR38434:SF1">
    <property type="entry name" value="BLL2549 PROTEIN"/>
    <property type="match status" value="1"/>
</dbReference>
<feature type="transmembrane region" description="Helical" evidence="2">
    <location>
        <begin position="477"/>
        <end position="497"/>
    </location>
</feature>
<evidence type="ECO:0000256" key="1">
    <source>
        <dbReference type="SAM" id="Coils"/>
    </source>
</evidence>
<dbReference type="SUPFAM" id="SSF103473">
    <property type="entry name" value="MFS general substrate transporter"/>
    <property type="match status" value="1"/>
</dbReference>
<feature type="transmembrane region" description="Helical" evidence="2">
    <location>
        <begin position="509"/>
        <end position="532"/>
    </location>
</feature>
<feature type="transmembrane region" description="Helical" evidence="2">
    <location>
        <begin position="376"/>
        <end position="397"/>
    </location>
</feature>
<dbReference type="EMBL" id="JAUOEL010000005">
    <property type="protein sequence ID" value="MDO5975399.1"/>
    <property type="molecule type" value="Genomic_DNA"/>
</dbReference>
<feature type="transmembrane region" description="Helical" evidence="2">
    <location>
        <begin position="314"/>
        <end position="332"/>
    </location>
</feature>
<feature type="transmembrane region" description="Helical" evidence="2">
    <location>
        <begin position="186"/>
        <end position="203"/>
    </location>
</feature>
<evidence type="ECO:0000313" key="3">
    <source>
        <dbReference type="EMBL" id="MDO5975399.1"/>
    </source>
</evidence>
<evidence type="ECO:0000256" key="2">
    <source>
        <dbReference type="SAM" id="Phobius"/>
    </source>
</evidence>
<comment type="caution">
    <text evidence="3">The sequence shown here is derived from an EMBL/GenBank/DDBJ whole genome shotgun (WGS) entry which is preliminary data.</text>
</comment>
<dbReference type="InterPro" id="IPR019286">
    <property type="entry name" value="DUF2339_TM"/>
</dbReference>
<evidence type="ECO:0000313" key="4">
    <source>
        <dbReference type="Proteomes" id="UP001176806"/>
    </source>
</evidence>
<keyword evidence="2" id="KW-0472">Membrane</keyword>